<evidence type="ECO:0000256" key="7">
    <source>
        <dbReference type="ARBA" id="ARBA00022833"/>
    </source>
</evidence>
<evidence type="ECO:0000313" key="14">
    <source>
        <dbReference type="Proteomes" id="UP000266745"/>
    </source>
</evidence>
<evidence type="ECO:0000256" key="6">
    <source>
        <dbReference type="ARBA" id="ARBA00022723"/>
    </source>
</evidence>
<comment type="subunit">
    <text evidence="4">Homodimer.</text>
</comment>
<dbReference type="OrthoDB" id="25494at2157"/>
<dbReference type="GO" id="GO:0046872">
    <property type="term" value="F:metal ion binding"/>
    <property type="evidence" value="ECO:0007669"/>
    <property type="project" value="UniProtKB-KW"/>
</dbReference>
<dbReference type="InterPro" id="IPR029061">
    <property type="entry name" value="THDP-binding"/>
</dbReference>
<feature type="domain" description="Transketolase N-terminal" evidence="12">
    <location>
        <begin position="10"/>
        <end position="278"/>
    </location>
</feature>
<dbReference type="FunFam" id="3.20.20.70:FF:000191">
    <property type="entry name" value="ribulose-phosphate 3-epimerase isoform X2"/>
    <property type="match status" value="1"/>
</dbReference>
<protein>
    <submittedName>
        <fullName evidence="13">Ribulose-phosphate 3-epimerase</fullName>
    </submittedName>
</protein>
<dbReference type="PANTHER" id="PTHR43195:SF1">
    <property type="entry name" value="FI06132P-RELATED"/>
    <property type="match status" value="1"/>
</dbReference>
<dbReference type="RefSeq" id="WP_048187044.1">
    <property type="nucleotide sequence ID" value="NZ_CP011097.1"/>
</dbReference>
<dbReference type="Pfam" id="PF00456">
    <property type="entry name" value="Transketolase_N"/>
    <property type="match status" value="1"/>
</dbReference>
<sequence>MGLNYYQIKKNVRRARKLVIRATSNAGSGHPGGSFSMAEIMGCIFFKYLKYDPKNPNWEDRDKLVLSKGHASPGLFSNMALAGYFDPSELDTLRKFGSRLQGHPDLKCPGVEFCGGSLGIGLSFSVGSALAARIDGKPTRIFTVMGDGETDEGQVWEAAMTGAKYKVDNLTAILDRNFIQQDSYTEKVMPLDEELVGDDLSEMWKDASRWKTGDKWRSFGWNVIDIDGHRIEQLDHAIKKATQTKGAPSIIVARTIKGKGVEHMEDNPKWHGQAPKKEFVPIIDMEIDSQAMIAPSIIAGDMTNLENEVKRCTNGRADYIHLDVMDGMFVPNKTFDHNKIRELRPLTVIPFDTHLMINEPVKYVKDYVDAGSDIITVHAEVCDASSFGQIHDILKANQVGVGLAINPDTNLPEWAIPFIPKLDQMIVMSVVPGKSGQKYIESTHEKTQQLISTLNQNGFDGYIEADGGVTLDNIGLCFADGARAFVGGSAIIGQQDVRGVIREFRNKIAHARRKGLLQKAHDLGGNELVAKWIDLHTIGEKRNHLTAIARELGYT</sequence>
<dbReference type="Proteomes" id="UP000266745">
    <property type="component" value="Chromosome"/>
</dbReference>
<dbReference type="InterPro" id="IPR013785">
    <property type="entry name" value="Aldolase_TIM"/>
</dbReference>
<dbReference type="GO" id="GO:0046496">
    <property type="term" value="P:nicotinamide nucleotide metabolic process"/>
    <property type="evidence" value="ECO:0007669"/>
    <property type="project" value="UniProtKB-ARBA"/>
</dbReference>
<dbReference type="Gene3D" id="3.20.20.70">
    <property type="entry name" value="Aldolase class I"/>
    <property type="match status" value="1"/>
</dbReference>
<dbReference type="AlphaFoldDB" id="A0A3G1B3L6"/>
<dbReference type="GO" id="GO:0006082">
    <property type="term" value="P:organic acid metabolic process"/>
    <property type="evidence" value="ECO:0007669"/>
    <property type="project" value="UniProtKB-ARBA"/>
</dbReference>
<dbReference type="PROSITE" id="PS01085">
    <property type="entry name" value="RIBUL_P_3_EPIMER_1"/>
    <property type="match status" value="1"/>
</dbReference>
<dbReference type="CDD" id="cd00429">
    <property type="entry name" value="RPE"/>
    <property type="match status" value="1"/>
</dbReference>
<evidence type="ECO:0000256" key="11">
    <source>
        <dbReference type="ARBA" id="ARBA00023277"/>
    </source>
</evidence>
<dbReference type="EMBL" id="CP011097">
    <property type="protein sequence ID" value="AJZ76732.1"/>
    <property type="molecule type" value="Genomic_DNA"/>
</dbReference>
<keyword evidence="6" id="KW-0479">Metal-binding</keyword>
<proteinExistence type="predicted"/>
<evidence type="ECO:0000313" key="13">
    <source>
        <dbReference type="EMBL" id="AJZ76732.1"/>
    </source>
</evidence>
<dbReference type="SUPFAM" id="SSF52518">
    <property type="entry name" value="Thiamin diphosphate-binding fold (THDP-binding)"/>
    <property type="match status" value="1"/>
</dbReference>
<evidence type="ECO:0000256" key="3">
    <source>
        <dbReference type="ARBA" id="ARBA00001954"/>
    </source>
</evidence>
<evidence type="ECO:0000256" key="4">
    <source>
        <dbReference type="ARBA" id="ARBA00011738"/>
    </source>
</evidence>
<dbReference type="GO" id="GO:0006163">
    <property type="term" value="P:purine nucleotide metabolic process"/>
    <property type="evidence" value="ECO:0007669"/>
    <property type="project" value="UniProtKB-ARBA"/>
</dbReference>
<dbReference type="GO" id="GO:0006091">
    <property type="term" value="P:generation of precursor metabolites and energy"/>
    <property type="evidence" value="ECO:0007669"/>
    <property type="project" value="UniProtKB-ARBA"/>
</dbReference>
<reference evidence="13 14" key="1">
    <citation type="journal article" date="2016" name="Sci. Rep.">
        <title>A novel ammonia-oxidizing archaeon from wastewater treatment plant: Its enrichment, physiological and genomic characteristics.</title>
        <authorList>
            <person name="Li Y."/>
            <person name="Ding K."/>
            <person name="Wen X."/>
            <person name="Zhang B."/>
            <person name="Shen B."/>
            <person name="Yang Y."/>
        </authorList>
    </citation>
    <scope>NUCLEOTIDE SEQUENCE [LARGE SCALE GENOMIC DNA]</scope>
    <source>
        <strain evidence="13 14">SAT1</strain>
    </source>
</reference>
<keyword evidence="10" id="KW-0413">Isomerase</keyword>
<dbReference type="GO" id="GO:0005975">
    <property type="term" value="P:carbohydrate metabolic process"/>
    <property type="evidence" value="ECO:0007669"/>
    <property type="project" value="InterPro"/>
</dbReference>
<dbReference type="GO" id="GO:0016857">
    <property type="term" value="F:racemase and epimerase activity, acting on carbohydrates and derivatives"/>
    <property type="evidence" value="ECO:0007669"/>
    <property type="project" value="InterPro"/>
</dbReference>
<evidence type="ECO:0000256" key="8">
    <source>
        <dbReference type="ARBA" id="ARBA00023004"/>
    </source>
</evidence>
<keyword evidence="11" id="KW-0119">Carbohydrate metabolism</keyword>
<keyword evidence="5" id="KW-0808">Transferase</keyword>
<dbReference type="GeneID" id="24874543"/>
<dbReference type="InterPro" id="IPR051424">
    <property type="entry name" value="Transketolase-like"/>
</dbReference>
<dbReference type="InterPro" id="IPR000056">
    <property type="entry name" value="Ribul_P_3_epim-like"/>
</dbReference>
<dbReference type="NCBIfam" id="NF004076">
    <property type="entry name" value="PRK05581.1-4"/>
    <property type="match status" value="1"/>
</dbReference>
<dbReference type="Pfam" id="PF00834">
    <property type="entry name" value="Ribul_P_3_epim"/>
    <property type="match status" value="1"/>
</dbReference>
<evidence type="ECO:0000259" key="12">
    <source>
        <dbReference type="Pfam" id="PF00456"/>
    </source>
</evidence>
<dbReference type="InterPro" id="IPR011060">
    <property type="entry name" value="RibuloseP-bd_barrel"/>
</dbReference>
<keyword evidence="14" id="KW-1185">Reference proteome</keyword>
<dbReference type="GO" id="GO:0004802">
    <property type="term" value="F:transketolase activity"/>
    <property type="evidence" value="ECO:0007669"/>
    <property type="project" value="TreeGrafter"/>
</dbReference>
<organism evidence="13 14">
    <name type="scientific">Candidatus Nitrosotenuis cloacae</name>
    <dbReference type="NCBI Taxonomy" id="1603555"/>
    <lineage>
        <taxon>Archaea</taxon>
        <taxon>Nitrososphaerota</taxon>
        <taxon>Candidatus Nitrosotenuis</taxon>
    </lineage>
</organism>
<evidence type="ECO:0000256" key="9">
    <source>
        <dbReference type="ARBA" id="ARBA00023211"/>
    </source>
</evidence>
<dbReference type="PANTHER" id="PTHR43195">
    <property type="entry name" value="TRANSKETOLASE"/>
    <property type="match status" value="1"/>
</dbReference>
<dbReference type="InterPro" id="IPR005474">
    <property type="entry name" value="Transketolase_N"/>
</dbReference>
<accession>A0A3G1B3L6</accession>
<evidence type="ECO:0000256" key="1">
    <source>
        <dbReference type="ARBA" id="ARBA00001936"/>
    </source>
</evidence>
<dbReference type="CDD" id="cd02012">
    <property type="entry name" value="TPP_TK"/>
    <property type="match status" value="1"/>
</dbReference>
<keyword evidence="8" id="KW-0408">Iron</keyword>
<name>A0A3G1B3L6_9ARCH</name>
<keyword evidence="9" id="KW-0464">Manganese</keyword>
<dbReference type="GO" id="GO:0044272">
    <property type="term" value="P:sulfur compound biosynthetic process"/>
    <property type="evidence" value="ECO:0007669"/>
    <property type="project" value="UniProtKB-ARBA"/>
</dbReference>
<evidence type="ECO:0000256" key="10">
    <source>
        <dbReference type="ARBA" id="ARBA00023235"/>
    </source>
</evidence>
<keyword evidence="7" id="KW-0862">Zinc</keyword>
<dbReference type="GO" id="GO:1901135">
    <property type="term" value="P:carbohydrate derivative metabolic process"/>
    <property type="evidence" value="ECO:0007669"/>
    <property type="project" value="UniProtKB-ARBA"/>
</dbReference>
<evidence type="ECO:0000256" key="5">
    <source>
        <dbReference type="ARBA" id="ARBA00022679"/>
    </source>
</evidence>
<comment type="cofactor">
    <cofactor evidence="2">
        <name>Zn(2+)</name>
        <dbReference type="ChEBI" id="CHEBI:29105"/>
    </cofactor>
</comment>
<evidence type="ECO:0000256" key="2">
    <source>
        <dbReference type="ARBA" id="ARBA00001947"/>
    </source>
</evidence>
<gene>
    <name evidence="13" type="ORF">SU86_008210</name>
</gene>
<dbReference type="GO" id="GO:0030976">
    <property type="term" value="F:thiamine pyrophosphate binding"/>
    <property type="evidence" value="ECO:0007669"/>
    <property type="project" value="TreeGrafter"/>
</dbReference>
<comment type="cofactor">
    <cofactor evidence="1">
        <name>Mn(2+)</name>
        <dbReference type="ChEBI" id="CHEBI:29035"/>
    </cofactor>
</comment>
<dbReference type="SUPFAM" id="SSF51366">
    <property type="entry name" value="Ribulose-phoshate binding barrel"/>
    <property type="match status" value="1"/>
</dbReference>
<dbReference type="Gene3D" id="3.40.50.970">
    <property type="match status" value="1"/>
</dbReference>
<dbReference type="KEGG" id="tah:SU86_008210"/>
<comment type="cofactor">
    <cofactor evidence="3">
        <name>Fe(2+)</name>
        <dbReference type="ChEBI" id="CHEBI:29033"/>
    </cofactor>
</comment>
<dbReference type="STRING" id="1603555.SU86_008210"/>